<dbReference type="GO" id="GO:0005813">
    <property type="term" value="C:centrosome"/>
    <property type="evidence" value="ECO:0007669"/>
    <property type="project" value="TreeGrafter"/>
</dbReference>
<dbReference type="SMART" id="SM00676">
    <property type="entry name" value="DM10"/>
    <property type="match status" value="1"/>
</dbReference>
<dbReference type="SMART" id="SM00562">
    <property type="entry name" value="NDK"/>
    <property type="match status" value="2"/>
</dbReference>
<feature type="active site" description="Pros-phosphohistidine intermediate" evidence="6">
    <location>
        <position position="492"/>
    </location>
</feature>
<evidence type="ECO:0000313" key="10">
    <source>
        <dbReference type="Proteomes" id="UP000502823"/>
    </source>
</evidence>
<name>A0A6L2Q6V2_COPFO</name>
<evidence type="ECO:0000256" key="5">
    <source>
        <dbReference type="ARBA" id="ARBA00023273"/>
    </source>
</evidence>
<keyword evidence="4" id="KW-0206">Cytoskeleton</keyword>
<organism evidence="9 10">
    <name type="scientific">Coptotermes formosanus</name>
    <name type="common">Formosan subterranean termite</name>
    <dbReference type="NCBI Taxonomy" id="36987"/>
    <lineage>
        <taxon>Eukaryota</taxon>
        <taxon>Metazoa</taxon>
        <taxon>Ecdysozoa</taxon>
        <taxon>Arthropoda</taxon>
        <taxon>Hexapoda</taxon>
        <taxon>Insecta</taxon>
        <taxon>Pterygota</taxon>
        <taxon>Neoptera</taxon>
        <taxon>Polyneoptera</taxon>
        <taxon>Dictyoptera</taxon>
        <taxon>Blattodea</taxon>
        <taxon>Blattoidea</taxon>
        <taxon>Termitoidae</taxon>
        <taxon>Rhinotermitidae</taxon>
        <taxon>Coptotermes</taxon>
    </lineage>
</organism>
<reference evidence="10" key="1">
    <citation type="submission" date="2020-01" db="EMBL/GenBank/DDBJ databases">
        <title>Draft genome sequence of the Termite Coptotermes fromosanus.</title>
        <authorList>
            <person name="Itakura S."/>
            <person name="Yosikawa Y."/>
            <person name="Umezawa K."/>
        </authorList>
    </citation>
    <scope>NUCLEOTIDE SEQUENCE [LARGE SCALE GENOMIC DNA]</scope>
</reference>
<dbReference type="GO" id="GO:0006183">
    <property type="term" value="P:GTP biosynthetic process"/>
    <property type="evidence" value="ECO:0007669"/>
    <property type="project" value="InterPro"/>
</dbReference>
<evidence type="ECO:0000313" key="9">
    <source>
        <dbReference type="EMBL" id="GFG40663.1"/>
    </source>
</evidence>
<dbReference type="Pfam" id="PF25364">
    <property type="entry name" value="PH_NDK7_N"/>
    <property type="match status" value="1"/>
</dbReference>
<dbReference type="AlphaFoldDB" id="A0A6L2Q6V2"/>
<comment type="caution">
    <text evidence="6">Lacks conserved residue(s) required for the propagation of feature annotation.</text>
</comment>
<evidence type="ECO:0000256" key="1">
    <source>
        <dbReference type="ARBA" id="ARBA00004430"/>
    </source>
</evidence>
<dbReference type="Proteomes" id="UP000502823">
    <property type="component" value="Unassembled WGS sequence"/>
</dbReference>
<dbReference type="GO" id="GO:0016787">
    <property type="term" value="F:hydrolase activity"/>
    <property type="evidence" value="ECO:0007669"/>
    <property type="project" value="UniProtKB-KW"/>
</dbReference>
<proteinExistence type="inferred from homology"/>
<dbReference type="InterPro" id="IPR036850">
    <property type="entry name" value="NDK-like_dom_sf"/>
</dbReference>
<dbReference type="FunFam" id="3.30.70.141:FF:000010">
    <property type="entry name" value="Nucleoside diphosphate kinase 7"/>
    <property type="match status" value="1"/>
</dbReference>
<evidence type="ECO:0000259" key="8">
    <source>
        <dbReference type="PROSITE" id="PS51336"/>
    </source>
</evidence>
<dbReference type="PROSITE" id="PS51374">
    <property type="entry name" value="NDPK_LIKE"/>
    <property type="match status" value="2"/>
</dbReference>
<dbReference type="GO" id="GO:0005879">
    <property type="term" value="C:axonemal microtubule"/>
    <property type="evidence" value="ECO:0007669"/>
    <property type="project" value="TreeGrafter"/>
</dbReference>
<keyword evidence="5" id="KW-0966">Cell projection</keyword>
<dbReference type="InterPro" id="IPR006602">
    <property type="entry name" value="DM10_dom"/>
</dbReference>
<evidence type="ECO:0000256" key="2">
    <source>
        <dbReference type="ARBA" id="ARBA00022490"/>
    </source>
</evidence>
<dbReference type="PROSITE" id="PS51336">
    <property type="entry name" value="DM10"/>
    <property type="match status" value="1"/>
</dbReference>
<evidence type="ECO:0000256" key="7">
    <source>
        <dbReference type="RuleBase" id="RU004011"/>
    </source>
</evidence>
<dbReference type="GO" id="GO:0006228">
    <property type="term" value="P:UTP biosynthetic process"/>
    <property type="evidence" value="ECO:0007669"/>
    <property type="project" value="InterPro"/>
</dbReference>
<feature type="binding site" evidence="6">
    <location>
        <position position="305"/>
    </location>
    <ligand>
        <name>ATP</name>
        <dbReference type="ChEBI" id="CHEBI:30616"/>
    </ligand>
</feature>
<keyword evidence="2" id="KW-0963">Cytoplasm</keyword>
<keyword evidence="10" id="KW-1185">Reference proteome</keyword>
<dbReference type="Pfam" id="PF00334">
    <property type="entry name" value="NDK"/>
    <property type="match status" value="2"/>
</dbReference>
<feature type="binding site" evidence="6">
    <location>
        <position position="277"/>
    </location>
    <ligand>
        <name>ATP</name>
        <dbReference type="ChEBI" id="CHEBI:30616"/>
    </ligand>
</feature>
<dbReference type="GO" id="GO:0006241">
    <property type="term" value="P:CTP biosynthetic process"/>
    <property type="evidence" value="ECO:0007669"/>
    <property type="project" value="InterPro"/>
</dbReference>
<comment type="caution">
    <text evidence="9">The sequence shown here is derived from an EMBL/GenBank/DDBJ whole genome shotgun (WGS) entry which is preliminary data.</text>
</comment>
<feature type="binding site" evidence="6">
    <location>
        <position position="311"/>
    </location>
    <ligand>
        <name>ATP</name>
        <dbReference type="ChEBI" id="CHEBI:30616"/>
    </ligand>
</feature>
<dbReference type="InterPro" id="IPR037993">
    <property type="entry name" value="NDPk7B"/>
</dbReference>
<dbReference type="SUPFAM" id="SSF54919">
    <property type="entry name" value="Nucleoside diphosphate kinase, NDK"/>
    <property type="match status" value="2"/>
</dbReference>
<comment type="subcellular location">
    <subcellularLocation>
        <location evidence="1">Cytoplasm</location>
        <location evidence="1">Cytoskeleton</location>
        <location evidence="1">Cilium axoneme</location>
    </subcellularLocation>
</comment>
<feature type="active site" description="Pros-phosphohistidine intermediate" evidence="6">
    <location>
        <position position="338"/>
    </location>
</feature>
<feature type="binding site" evidence="6">
    <location>
        <position position="335"/>
    </location>
    <ligand>
        <name>ATP</name>
        <dbReference type="ChEBI" id="CHEBI:30616"/>
    </ligand>
</feature>
<sequence>MDLLTMMLIVSKFNNCVNKRNWITKELKIQCQLQRDLYLLTRNSNNTNAVNYCKTYCKLLSKNITEAKKEYYNNLIIQSKNKIATTWKIIKSETNNTYIRDNITEINVKGTMTCNPQIIADAMNQHFLLLLNDIDKTRYSFNVEWYDTEASLIRTFMLFYYKVDGTIELNDIKLRRLFLKRMKCDTVALGDLHVGATVNILSRQMKITGFADEYTTLHLGVLKQRTFAMLKPDVVEKMGHIMKVIIQNGFKITKLKMVQMKRDHALEFYAEHKGKPFLPFLVEYMTSGPVIAMELLADNGVAKWRELLGPTDSEQARKDAPGSIRALFGKDKSLNAAHGSDSCASAERELNIFFPMSPIAQYESPRSTATFKNSTCCIIKPHAVQEGLLGDIVSEIQESGFQITAMQMFYMEHPDAEEFYEIYKGVVAEYSGMVNQLVSGASVAMEVTGPDVDTPSKFRAFVGPADPEIAKKLRPHTLRARFGRTKVQNAIHCTDLPEDGLLEVISLIDRNLIRSL</sequence>
<dbReference type="InParanoid" id="A0A6L2Q6V2"/>
<dbReference type="EMBL" id="BLKM01002316">
    <property type="protein sequence ID" value="GFG40663.1"/>
    <property type="molecule type" value="Genomic_DNA"/>
</dbReference>
<dbReference type="OrthoDB" id="270127at2759"/>
<feature type="binding site" evidence="6">
    <location>
        <position position="325"/>
    </location>
    <ligand>
        <name>ATP</name>
        <dbReference type="ChEBI" id="CHEBI:30616"/>
    </ligand>
</feature>
<dbReference type="InterPro" id="IPR057579">
    <property type="entry name" value="DM10_NDK7"/>
</dbReference>
<dbReference type="FunFam" id="3.30.70.141:FF:000004">
    <property type="entry name" value="Nucleoside diphosphate kinase 7"/>
    <property type="match status" value="1"/>
</dbReference>
<dbReference type="InterPro" id="IPR001564">
    <property type="entry name" value="Nucleoside_diP_kinase"/>
</dbReference>
<dbReference type="FunCoup" id="A0A6L2Q6V2">
    <property type="interactions" value="483"/>
</dbReference>
<feature type="domain" description="DM10" evidence="8">
    <location>
        <begin position="135"/>
        <end position="223"/>
    </location>
</feature>
<evidence type="ECO:0000256" key="3">
    <source>
        <dbReference type="ARBA" id="ARBA00022801"/>
    </source>
</evidence>
<accession>A0A6L2Q6V2</accession>
<dbReference type="PANTHER" id="PTHR43109:SF2">
    <property type="entry name" value="NUCLEOSIDE DIPHOSPHATE KINASE 7"/>
    <property type="match status" value="1"/>
</dbReference>
<dbReference type="PANTHER" id="PTHR43109">
    <property type="entry name" value="NUCLEOSIDE DIPHOSPHATE KINASE 7"/>
    <property type="match status" value="1"/>
</dbReference>
<keyword evidence="3" id="KW-0378">Hydrolase</keyword>
<comment type="similarity">
    <text evidence="6 7">Belongs to the NDK family.</text>
</comment>
<feature type="binding site" evidence="6">
    <location>
        <position position="231"/>
    </location>
    <ligand>
        <name>ATP</name>
        <dbReference type="ChEBI" id="CHEBI:30616"/>
    </ligand>
</feature>
<evidence type="ECO:0000256" key="4">
    <source>
        <dbReference type="ARBA" id="ARBA00023212"/>
    </source>
</evidence>
<evidence type="ECO:0000256" key="6">
    <source>
        <dbReference type="PROSITE-ProRule" id="PRU00706"/>
    </source>
</evidence>
<protein>
    <recommendedName>
        <fullName evidence="8">DM10 domain-containing protein</fullName>
    </recommendedName>
</protein>
<dbReference type="Gene3D" id="3.30.70.141">
    <property type="entry name" value="Nucleoside diphosphate kinase-like domain"/>
    <property type="match status" value="2"/>
</dbReference>
<gene>
    <name evidence="9" type="ORF">Cfor_06700</name>
</gene>
<dbReference type="Gene3D" id="2.30.29.170">
    <property type="match status" value="1"/>
</dbReference>
<dbReference type="InterPro" id="IPR034907">
    <property type="entry name" value="NDK-like_dom"/>
</dbReference>
<dbReference type="PRINTS" id="PR01243">
    <property type="entry name" value="NUCDPKINASE"/>
</dbReference>
<dbReference type="GO" id="GO:0004550">
    <property type="term" value="F:nucleoside diphosphate kinase activity"/>
    <property type="evidence" value="ECO:0007669"/>
    <property type="project" value="InterPro"/>
</dbReference>
<dbReference type="CDD" id="cd04412">
    <property type="entry name" value="NDPk7B"/>
    <property type="match status" value="1"/>
</dbReference>